<keyword evidence="2" id="KW-1185">Reference proteome</keyword>
<dbReference type="Proteomes" id="UP000019109">
    <property type="component" value="Unassembled WGS sequence"/>
</dbReference>
<sequence length="132" mass="14978">MAKVAFACQTSEPKDEEVYQMIDRVIYELYGEKGLAAIIKRGYKVIIKVNMVGPNMGLRGEKGRSIITDPRIVRYVAEKVRDIIGFDGKADLKVVDGVFSRDPNPSSKWNNGSFYWARLERTGDNLVNQEDF</sequence>
<name>W4V5C3_9FIRM</name>
<gene>
    <name evidence="1" type="ORF">JCM21531_1347</name>
</gene>
<dbReference type="OrthoDB" id="9785671at2"/>
<evidence type="ECO:0000313" key="2">
    <source>
        <dbReference type="Proteomes" id="UP000019109"/>
    </source>
</evidence>
<reference evidence="1" key="1">
    <citation type="journal article" date="2014" name="Genome Announc.">
        <title>Draft Genome Sequence of Clostridium straminisolvens Strain JCM 21531T, Isolated from a Cellulose-Degrading Bacterial Community.</title>
        <authorList>
            <person name="Yuki M."/>
            <person name="Oshima K."/>
            <person name="Suda W."/>
            <person name="Sakamoto M."/>
            <person name="Kitamura K."/>
            <person name="Iida T."/>
            <person name="Hattori M."/>
            <person name="Ohkuma M."/>
        </authorList>
    </citation>
    <scope>NUCLEOTIDE SEQUENCE [LARGE SCALE GENOMIC DNA]</scope>
    <source>
        <strain evidence="1">JCM 21531</strain>
    </source>
</reference>
<dbReference type="RefSeq" id="WP_038287830.1">
    <property type="nucleotide sequence ID" value="NZ_BAVR01000011.1"/>
</dbReference>
<dbReference type="EMBL" id="BAVR01000011">
    <property type="protein sequence ID" value="GAE87939.1"/>
    <property type="molecule type" value="Genomic_DNA"/>
</dbReference>
<proteinExistence type="predicted"/>
<organism evidence="1 2">
    <name type="scientific">Acetivibrio straminisolvens JCM 21531</name>
    <dbReference type="NCBI Taxonomy" id="1294263"/>
    <lineage>
        <taxon>Bacteria</taxon>
        <taxon>Bacillati</taxon>
        <taxon>Bacillota</taxon>
        <taxon>Clostridia</taxon>
        <taxon>Eubacteriales</taxon>
        <taxon>Oscillospiraceae</taxon>
        <taxon>Acetivibrio</taxon>
    </lineage>
</organism>
<comment type="caution">
    <text evidence="1">The sequence shown here is derived from an EMBL/GenBank/DDBJ whole genome shotgun (WGS) entry which is preliminary data.</text>
</comment>
<protein>
    <recommendedName>
        <fullName evidence="3">DUF362 domain-containing protein</fullName>
    </recommendedName>
</protein>
<dbReference type="STRING" id="1294263.JCM21531_1347"/>
<evidence type="ECO:0008006" key="3">
    <source>
        <dbReference type="Google" id="ProtNLM"/>
    </source>
</evidence>
<dbReference type="AlphaFoldDB" id="W4V5C3"/>
<accession>W4V5C3</accession>
<evidence type="ECO:0000313" key="1">
    <source>
        <dbReference type="EMBL" id="GAE87939.1"/>
    </source>
</evidence>